<proteinExistence type="predicted"/>
<keyword evidence="1" id="KW-0732">Signal</keyword>
<name>A0ABV2T2E7_9BACT</name>
<keyword evidence="3" id="KW-1185">Reference proteome</keyword>
<dbReference type="InterPro" id="IPR046601">
    <property type="entry name" value="DUF6660"/>
</dbReference>
<feature type="chain" id="PRO_5046829129" evidence="1">
    <location>
        <begin position="27"/>
        <end position="104"/>
    </location>
</feature>
<feature type="signal peptide" evidence="1">
    <location>
        <begin position="1"/>
        <end position="26"/>
    </location>
</feature>
<organism evidence="2 3">
    <name type="scientific">Chitinophaga defluvii</name>
    <dbReference type="NCBI Taxonomy" id="3163343"/>
    <lineage>
        <taxon>Bacteria</taxon>
        <taxon>Pseudomonadati</taxon>
        <taxon>Bacteroidota</taxon>
        <taxon>Chitinophagia</taxon>
        <taxon>Chitinophagales</taxon>
        <taxon>Chitinophagaceae</taxon>
        <taxon>Chitinophaga</taxon>
    </lineage>
</organism>
<gene>
    <name evidence="2" type="ORF">ABR189_07540</name>
</gene>
<dbReference type="Proteomes" id="UP001549749">
    <property type="component" value="Unassembled WGS sequence"/>
</dbReference>
<dbReference type="RefSeq" id="WP_354659856.1">
    <property type="nucleotide sequence ID" value="NZ_JBEXAC010000001.1"/>
</dbReference>
<evidence type="ECO:0000313" key="3">
    <source>
        <dbReference type="Proteomes" id="UP001549749"/>
    </source>
</evidence>
<accession>A0ABV2T2E7</accession>
<evidence type="ECO:0000256" key="1">
    <source>
        <dbReference type="SAM" id="SignalP"/>
    </source>
</evidence>
<sequence length="104" mass="11642">MKWFVYIFSFYILALACIPCSDHAVADVQTTVQSTIEVPHTDQDRHMDFCSPLCVCSCCSVQITPLKSTVYNFADQRLLMTYALVAVNPPAAIADNIWQPPQLV</sequence>
<protein>
    <submittedName>
        <fullName evidence="2">DUF6660 family protein</fullName>
    </submittedName>
</protein>
<evidence type="ECO:0000313" key="2">
    <source>
        <dbReference type="EMBL" id="MET6997217.1"/>
    </source>
</evidence>
<comment type="caution">
    <text evidence="2">The sequence shown here is derived from an EMBL/GenBank/DDBJ whole genome shotgun (WGS) entry which is preliminary data.</text>
</comment>
<reference evidence="2 3" key="1">
    <citation type="submission" date="2024-06" db="EMBL/GenBank/DDBJ databases">
        <title>Chitinophaga defluvii sp. nov., isolated from municipal sewage.</title>
        <authorList>
            <person name="Zhang L."/>
        </authorList>
    </citation>
    <scope>NUCLEOTIDE SEQUENCE [LARGE SCALE GENOMIC DNA]</scope>
    <source>
        <strain evidence="2 3">H8</strain>
    </source>
</reference>
<dbReference type="EMBL" id="JBEXAC010000001">
    <property type="protein sequence ID" value="MET6997217.1"/>
    <property type="molecule type" value="Genomic_DNA"/>
</dbReference>
<dbReference type="PROSITE" id="PS51257">
    <property type="entry name" value="PROKAR_LIPOPROTEIN"/>
    <property type="match status" value="1"/>
</dbReference>
<dbReference type="Pfam" id="PF20365">
    <property type="entry name" value="DUF6660"/>
    <property type="match status" value="1"/>
</dbReference>